<dbReference type="InterPro" id="IPR001005">
    <property type="entry name" value="SANT/Myb"/>
</dbReference>
<dbReference type="SMART" id="SM00717">
    <property type="entry name" value="SANT"/>
    <property type="match status" value="1"/>
</dbReference>
<dbReference type="STRING" id="1206466.K0KL96"/>
<gene>
    <name evidence="9" type="ORF">BN7_2513</name>
</gene>
<dbReference type="PANTHER" id="PTHR12802:SF41">
    <property type="entry name" value="BRAHMA ASSOCIATED PROTEIN 155 KDA"/>
    <property type="match status" value="1"/>
</dbReference>
<evidence type="ECO:0000259" key="7">
    <source>
        <dbReference type="PROSITE" id="PS50934"/>
    </source>
</evidence>
<dbReference type="SUPFAM" id="SSF46689">
    <property type="entry name" value="Homeodomain-like"/>
    <property type="match status" value="2"/>
</dbReference>
<keyword evidence="3" id="KW-0804">Transcription</keyword>
<dbReference type="InParanoid" id="K0KL96"/>
<accession>K0KL96</accession>
<feature type="compositionally biased region" description="Acidic residues" evidence="5">
    <location>
        <begin position="243"/>
        <end position="271"/>
    </location>
</feature>
<dbReference type="GO" id="GO:0016514">
    <property type="term" value="C:SWI/SNF complex"/>
    <property type="evidence" value="ECO:0007669"/>
    <property type="project" value="TreeGrafter"/>
</dbReference>
<evidence type="ECO:0000313" key="10">
    <source>
        <dbReference type="Proteomes" id="UP000009328"/>
    </source>
</evidence>
<dbReference type="GO" id="GO:0006338">
    <property type="term" value="P:chromatin remodeling"/>
    <property type="evidence" value="ECO:0007669"/>
    <property type="project" value="UniProtKB-ARBA"/>
</dbReference>
<dbReference type="HOGENOM" id="CLU_338946_0_0_1"/>
<dbReference type="FunCoup" id="K0KL96">
    <property type="interactions" value="1076"/>
</dbReference>
<proteinExistence type="predicted"/>
<dbReference type="Gene3D" id="1.10.10.60">
    <property type="entry name" value="Homeodomain-like"/>
    <property type="match status" value="1"/>
</dbReference>
<dbReference type="Proteomes" id="UP000009328">
    <property type="component" value="Unassembled WGS sequence"/>
</dbReference>
<evidence type="ECO:0000313" key="9">
    <source>
        <dbReference type="EMBL" id="CCH42967.1"/>
    </source>
</evidence>
<name>K0KL96_WICCF</name>
<dbReference type="GO" id="GO:0042393">
    <property type="term" value="F:histone binding"/>
    <property type="evidence" value="ECO:0007669"/>
    <property type="project" value="TreeGrafter"/>
</dbReference>
<dbReference type="InterPro" id="IPR007526">
    <property type="entry name" value="SWIRM"/>
</dbReference>
<dbReference type="AlphaFoldDB" id="K0KL96"/>
<feature type="compositionally biased region" description="Acidic residues" evidence="5">
    <location>
        <begin position="45"/>
        <end position="57"/>
    </location>
</feature>
<comment type="caution">
    <text evidence="9">The sequence shown here is derived from an EMBL/GenBank/DDBJ whole genome shotgun (WGS) entry which is preliminary data.</text>
</comment>
<keyword evidence="1" id="KW-0805">Transcription regulation</keyword>
<keyword evidence="10" id="KW-1185">Reference proteome</keyword>
<dbReference type="InterPro" id="IPR036388">
    <property type="entry name" value="WH-like_DNA-bd_sf"/>
</dbReference>
<dbReference type="GO" id="GO:0045893">
    <property type="term" value="P:positive regulation of DNA-templated transcription"/>
    <property type="evidence" value="ECO:0007669"/>
    <property type="project" value="TreeGrafter"/>
</dbReference>
<dbReference type="eggNOG" id="KOG1279">
    <property type="taxonomic scope" value="Eukaryota"/>
</dbReference>
<organism evidence="9 10">
    <name type="scientific">Wickerhamomyces ciferrii (strain ATCC 14091 / BCRC 22168 / CBS 111 / JCM 3599 / NBRC 0793 / NRRL Y-1031 F-60-10)</name>
    <name type="common">Yeast</name>
    <name type="synonym">Pichia ciferrii</name>
    <dbReference type="NCBI Taxonomy" id="1206466"/>
    <lineage>
        <taxon>Eukaryota</taxon>
        <taxon>Fungi</taxon>
        <taxon>Dikarya</taxon>
        <taxon>Ascomycota</taxon>
        <taxon>Saccharomycotina</taxon>
        <taxon>Saccharomycetes</taxon>
        <taxon>Phaffomycetales</taxon>
        <taxon>Wickerhamomycetaceae</taxon>
        <taxon>Wickerhamomyces</taxon>
    </lineage>
</organism>
<feature type="compositionally biased region" description="Low complexity" evidence="5">
    <location>
        <begin position="1"/>
        <end position="26"/>
    </location>
</feature>
<evidence type="ECO:0000256" key="3">
    <source>
        <dbReference type="ARBA" id="ARBA00023163"/>
    </source>
</evidence>
<keyword evidence="4" id="KW-0539">Nucleus</keyword>
<feature type="compositionally biased region" description="Basic and acidic residues" evidence="5">
    <location>
        <begin position="495"/>
        <end position="515"/>
    </location>
</feature>
<dbReference type="PROSITE" id="PS51293">
    <property type="entry name" value="SANT"/>
    <property type="match status" value="1"/>
</dbReference>
<feature type="compositionally biased region" description="Polar residues" evidence="5">
    <location>
        <begin position="209"/>
        <end position="226"/>
    </location>
</feature>
<feature type="region of interest" description="Disordered" evidence="5">
    <location>
        <begin position="794"/>
        <end position="839"/>
    </location>
</feature>
<feature type="domain" description="SWIRM" evidence="7">
    <location>
        <begin position="352"/>
        <end position="449"/>
    </location>
</feature>
<dbReference type="PROSITE" id="PS50934">
    <property type="entry name" value="SWIRM"/>
    <property type="match status" value="1"/>
</dbReference>
<dbReference type="PANTHER" id="PTHR12802">
    <property type="entry name" value="SWI/SNF COMPLEX-RELATED"/>
    <property type="match status" value="1"/>
</dbReference>
<feature type="compositionally biased region" description="Polar residues" evidence="5">
    <location>
        <begin position="829"/>
        <end position="839"/>
    </location>
</feature>
<feature type="domain" description="Myb-like" evidence="6">
    <location>
        <begin position="538"/>
        <end position="580"/>
    </location>
</feature>
<keyword evidence="2" id="KW-0238">DNA-binding</keyword>
<feature type="compositionally biased region" description="Basic and acidic residues" evidence="5">
    <location>
        <begin position="88"/>
        <end position="113"/>
    </location>
</feature>
<feature type="compositionally biased region" description="Basic and acidic residues" evidence="5">
    <location>
        <begin position="67"/>
        <end position="77"/>
    </location>
</feature>
<feature type="compositionally biased region" description="Low complexity" evidence="5">
    <location>
        <begin position="34"/>
        <end position="44"/>
    </location>
</feature>
<sequence length="839" mass="94516">MSEETSNLQNQQNQESEQQQQSVNQLQDDKIVDSSDQSDSGSSSDSEDQSNADDGDNEDRSTPSQQEQEKGEPHIQPRVEITQANQTESKDQNKSEHEQLQEQKEAELQEAKEVFASGSNDRRISQDPPSSDEPKETDADDHEMIALGADIEYKNGETSKTSEGLDAEKIKTLSAKEREPLERVDSNDSKASKSSSENEIGSHIAPSVTDLSNESDQKSNEPQQQKNDLDGDISIPDANQSEYENESGNDDEEDDEPSDAEEDQIDEDEADGNVRKSGSRSRSRTRTAEPKDKQQQEQQTEEQTTSKNEEEAVQTGTTEAKPDVDLSKEEHEHDHDHEQQKDEPYIPQTHTIVIPSYASWFKFDQIHPIEKESLPEFFTNQIPSKTPQIYVKYRNFLINVYRLNPNDYLTVTAARRNLVGDVGTILRVHRFLSRWGLINYQVDAQDKPTPVEPPFTGDYTVTYDAPRGLFPFESFKPNLEQTKLDKLKELKDLKQGTKRELNGDDNNSKKEDPKDTTTTANGTDFKKPKIVKNINDGWTREDLKKLLEGITQHKNDWESISNHVGTKTVEQCIIRFLKLPIEDQFLGDSKQNLGPLKYAPYLPFQQSDNPVLSTVAFLVSLVDPEVVKAATSSAIQIIDSKDVDKTLNEEEKGETNVTNGIEESAKIALSTVGVRGHVFKTNEEIEMNKLTNVIVNTQLRKIELKTSQLNSIEKELDLEKKILQKQQEDLFLDRLSFTKNSNQVISKFDTILGNLQSSSTTSPDVQQLSNLISEAKELLSKPVRAELSSFDLSKRDSKSGTVDHTNEDGETNGTGPTVDDDDLKPISIETPQTYRYWSG</sequence>
<evidence type="ECO:0000256" key="4">
    <source>
        <dbReference type="ARBA" id="ARBA00023242"/>
    </source>
</evidence>
<dbReference type="Gene3D" id="1.10.10.10">
    <property type="entry name" value="Winged helix-like DNA-binding domain superfamily/Winged helix DNA-binding domain"/>
    <property type="match status" value="1"/>
</dbReference>
<feature type="compositionally biased region" description="Basic and acidic residues" evidence="5">
    <location>
        <begin position="320"/>
        <end position="343"/>
    </location>
</feature>
<dbReference type="InterPro" id="IPR009057">
    <property type="entry name" value="Homeodomain-like_sf"/>
</dbReference>
<feature type="compositionally biased region" description="Basic and acidic residues" evidence="5">
    <location>
        <begin position="166"/>
        <end position="191"/>
    </location>
</feature>
<evidence type="ECO:0000259" key="8">
    <source>
        <dbReference type="PROSITE" id="PS51293"/>
    </source>
</evidence>
<reference evidence="9 10" key="1">
    <citation type="journal article" date="2012" name="Eukaryot. Cell">
        <title>Draft genome sequence of Wickerhamomyces ciferrii NRRL Y-1031 F-60-10.</title>
        <authorList>
            <person name="Schneider J."/>
            <person name="Andrea H."/>
            <person name="Blom J."/>
            <person name="Jaenicke S."/>
            <person name="Ruckert C."/>
            <person name="Schorsch C."/>
            <person name="Szczepanowski R."/>
            <person name="Farwick M."/>
            <person name="Goesmann A."/>
            <person name="Puhler A."/>
            <person name="Schaffer S."/>
            <person name="Tauch A."/>
            <person name="Kohler T."/>
            <person name="Brinkrolf K."/>
        </authorList>
    </citation>
    <scope>NUCLEOTIDE SEQUENCE [LARGE SCALE GENOMIC DNA]</scope>
    <source>
        <strain evidence="10">ATCC 14091 / BCRC 22168 / CBS 111 / JCM 3599 / NBRC 0793 / NRRL Y-1031 F-60-10</strain>
    </source>
</reference>
<dbReference type="InterPro" id="IPR032451">
    <property type="entry name" value="SMARCC_C"/>
</dbReference>
<dbReference type="FunFam" id="1.10.10.10:FF:000020">
    <property type="entry name" value="SWI/SNF complex subunit SMARCC2 isoform c"/>
    <property type="match status" value="1"/>
</dbReference>
<evidence type="ECO:0000256" key="5">
    <source>
        <dbReference type="SAM" id="MobiDB-lite"/>
    </source>
</evidence>
<evidence type="ECO:0000256" key="2">
    <source>
        <dbReference type="ARBA" id="ARBA00023125"/>
    </source>
</evidence>
<dbReference type="Pfam" id="PF04433">
    <property type="entry name" value="SWIRM"/>
    <property type="match status" value="1"/>
</dbReference>
<feature type="region of interest" description="Disordered" evidence="5">
    <location>
        <begin position="495"/>
        <end position="524"/>
    </location>
</feature>
<dbReference type="EMBL" id="CAIF01000058">
    <property type="protein sequence ID" value="CCH42967.1"/>
    <property type="molecule type" value="Genomic_DNA"/>
</dbReference>
<dbReference type="InterPro" id="IPR017884">
    <property type="entry name" value="SANT_dom"/>
</dbReference>
<feature type="region of interest" description="Disordered" evidence="5">
    <location>
        <begin position="1"/>
        <end position="343"/>
    </location>
</feature>
<dbReference type="PROSITE" id="PS50090">
    <property type="entry name" value="MYB_LIKE"/>
    <property type="match status" value="1"/>
</dbReference>
<protein>
    <submittedName>
        <fullName evidence="9">SWI/SNF complex subunit SWI3</fullName>
    </submittedName>
</protein>
<feature type="compositionally biased region" description="Basic and acidic residues" evidence="5">
    <location>
        <begin position="286"/>
        <end position="295"/>
    </location>
</feature>
<feature type="domain" description="SANT" evidence="8">
    <location>
        <begin position="533"/>
        <end position="584"/>
    </location>
</feature>
<evidence type="ECO:0000259" key="6">
    <source>
        <dbReference type="PROSITE" id="PS50090"/>
    </source>
</evidence>
<dbReference type="Pfam" id="PF00249">
    <property type="entry name" value="Myb_DNA-binding"/>
    <property type="match status" value="1"/>
</dbReference>
<dbReference type="GO" id="GO:0003677">
    <property type="term" value="F:DNA binding"/>
    <property type="evidence" value="ECO:0007669"/>
    <property type="project" value="UniProtKB-KW"/>
</dbReference>
<dbReference type="Pfam" id="PF16495">
    <property type="entry name" value="SWIRM-assoc_1"/>
    <property type="match status" value="1"/>
</dbReference>
<evidence type="ECO:0000256" key="1">
    <source>
        <dbReference type="ARBA" id="ARBA00023015"/>
    </source>
</evidence>
<feature type="compositionally biased region" description="Low complexity" evidence="5">
    <location>
        <begin position="296"/>
        <end position="305"/>
    </location>
</feature>
<dbReference type="FunFam" id="1.10.10.60:FF:000014">
    <property type="entry name" value="SWI/SNF complex subunit SMARCC2 isoform C"/>
    <property type="match status" value="1"/>
</dbReference>
<dbReference type="CDD" id="cd00167">
    <property type="entry name" value="SANT"/>
    <property type="match status" value="1"/>
</dbReference>